<dbReference type="GO" id="GO:0016887">
    <property type="term" value="F:ATP hydrolysis activity"/>
    <property type="evidence" value="ECO:0007669"/>
    <property type="project" value="InterPro"/>
</dbReference>
<dbReference type="Proteomes" id="UP000057820">
    <property type="component" value="Plasmid 2"/>
</dbReference>
<dbReference type="SMART" id="SM00382">
    <property type="entry name" value="AAA"/>
    <property type="match status" value="1"/>
</dbReference>
<reference evidence="3" key="1">
    <citation type="submission" date="2015-03" db="EMBL/GenBank/DDBJ databases">
        <authorList>
            <consortium name="Pathogen Informatics"/>
        </authorList>
    </citation>
    <scope>NUCLEOTIDE SEQUENCE [LARGE SCALE GENOMIC DNA]</scope>
    <source>
        <strain evidence="3">NCTC11134</strain>
        <plasmid evidence="3">2</plasmid>
    </source>
</reference>
<dbReference type="PANTHER" id="PTHR23077:SF198">
    <property type="entry name" value="ATP-DEPENDENT ZINC METALLOPROTEASE FTSH"/>
    <property type="match status" value="1"/>
</dbReference>
<dbReference type="RefSeq" id="WP_060595127.1">
    <property type="nucleotide sequence ID" value="NZ_CP031418.1"/>
</dbReference>
<feature type="domain" description="AAA+ ATPase" evidence="1">
    <location>
        <begin position="118"/>
        <end position="249"/>
    </location>
</feature>
<keyword evidence="2" id="KW-0378">Hydrolase</keyword>
<dbReference type="EC" id="3.4.24.-" evidence="2"/>
<dbReference type="SUPFAM" id="SSF52540">
    <property type="entry name" value="P-loop containing nucleoside triphosphate hydrolases"/>
    <property type="match status" value="1"/>
</dbReference>
<dbReference type="CDD" id="cd19481">
    <property type="entry name" value="RecA-like_protease"/>
    <property type="match status" value="1"/>
</dbReference>
<dbReference type="PANTHER" id="PTHR23077">
    <property type="entry name" value="AAA-FAMILY ATPASE"/>
    <property type="match status" value="1"/>
</dbReference>
<dbReference type="InterPro" id="IPR003959">
    <property type="entry name" value="ATPase_AAA_core"/>
</dbReference>
<name>A0A0H5P3L3_NOCFR</name>
<dbReference type="GO" id="GO:0005524">
    <property type="term" value="F:ATP binding"/>
    <property type="evidence" value="ECO:0007669"/>
    <property type="project" value="InterPro"/>
</dbReference>
<geneLocation type="plasmid" evidence="2">
    <name>2</name>
</geneLocation>
<sequence length="322" mass="34403">MAGLGEHITALVRSHASGDDSSFYSVALQIAAREARRGHHVLADDIKKAVDASRGNGPVGNVTKLIQPRGDLAGLVEASNPHVELRELVVQPELAAAIKQVIAEQRQRENLLAHGFAPAHRLLLEGPPGTGKTMTASVVATELSLPMFTVRLDGLMSKFMGETASKLRTVFDAVAQRRAVYLFDEFDALGADRSGNDVGEARRILNSFLVFLEEASAESIVIAATNHRTILDKALFRRFDAVLMYSLPDSRQAQTVIRARLGSLAAGTSLAKLGELTDGLSHADLVKAAEAAAKAALMRGEAKVDRQDVVTALAVRRTASLG</sequence>
<dbReference type="InterPro" id="IPR003593">
    <property type="entry name" value="AAA+_ATPase"/>
</dbReference>
<accession>A0A0H5P3L3</accession>
<organism evidence="2 3">
    <name type="scientific">Nocardia farcinica</name>
    <dbReference type="NCBI Taxonomy" id="37329"/>
    <lineage>
        <taxon>Bacteria</taxon>
        <taxon>Bacillati</taxon>
        <taxon>Actinomycetota</taxon>
        <taxon>Actinomycetes</taxon>
        <taxon>Mycobacteriales</taxon>
        <taxon>Nocardiaceae</taxon>
        <taxon>Nocardia</taxon>
    </lineage>
</organism>
<evidence type="ECO:0000259" key="1">
    <source>
        <dbReference type="SMART" id="SM00382"/>
    </source>
</evidence>
<keyword evidence="2" id="KW-0645">Protease</keyword>
<dbReference type="GO" id="GO:0008237">
    <property type="term" value="F:metallopeptidase activity"/>
    <property type="evidence" value="ECO:0007669"/>
    <property type="project" value="UniProtKB-KW"/>
</dbReference>
<protein>
    <submittedName>
        <fullName evidence="2">ATP-dependent zinc metalloprotease FtsH</fullName>
        <ecNumber evidence="2">3.4.24.-</ecNumber>
    </submittedName>
</protein>
<dbReference type="InterPro" id="IPR050168">
    <property type="entry name" value="AAA_ATPase_domain"/>
</dbReference>
<dbReference type="InterPro" id="IPR027417">
    <property type="entry name" value="P-loop_NTPase"/>
</dbReference>
<proteinExistence type="predicted"/>
<keyword evidence="2" id="KW-0614">Plasmid</keyword>
<evidence type="ECO:0000313" key="2">
    <source>
        <dbReference type="EMBL" id="CRY82470.1"/>
    </source>
</evidence>
<dbReference type="Pfam" id="PF00004">
    <property type="entry name" value="AAA"/>
    <property type="match status" value="1"/>
</dbReference>
<gene>
    <name evidence="2" type="primary">ftsH_2</name>
    <name evidence="2" type="ORF">ERS450000_04970</name>
</gene>
<evidence type="ECO:0000313" key="3">
    <source>
        <dbReference type="Proteomes" id="UP000057820"/>
    </source>
</evidence>
<dbReference type="EMBL" id="LN868939">
    <property type="protein sequence ID" value="CRY82470.1"/>
    <property type="molecule type" value="Genomic_DNA"/>
</dbReference>
<dbReference type="KEGG" id="nfr:ERS450000_04970"/>
<dbReference type="AlphaFoldDB" id="A0A0H5P3L3"/>
<dbReference type="GO" id="GO:0006508">
    <property type="term" value="P:proteolysis"/>
    <property type="evidence" value="ECO:0007669"/>
    <property type="project" value="UniProtKB-KW"/>
</dbReference>
<keyword evidence="2" id="KW-0482">Metalloprotease</keyword>
<dbReference type="Gene3D" id="3.40.50.300">
    <property type="entry name" value="P-loop containing nucleotide triphosphate hydrolases"/>
    <property type="match status" value="1"/>
</dbReference>